<dbReference type="RefSeq" id="XP_014515428.1">
    <property type="nucleotide sequence ID" value="XM_014659942.2"/>
</dbReference>
<keyword evidence="3 9" id="KW-0863">Zinc-finger</keyword>
<evidence type="ECO:0000256" key="6">
    <source>
        <dbReference type="ARBA" id="ARBA00023125"/>
    </source>
</evidence>
<reference evidence="12" key="2">
    <citation type="submission" date="2025-08" db="UniProtKB">
        <authorList>
            <consortium name="RefSeq"/>
        </authorList>
    </citation>
    <scope>IDENTIFICATION</scope>
    <source>
        <tissue evidence="12">Leaf</tissue>
    </source>
</reference>
<sequence>MNFGDTTNTFTPTKQETSNNILSYSSCLQPTTPNSTHITTPPPDSYAAAHRRQLYARDGSHVHWDPHLTCLHLGKRHYFEDVTVDDVNKYNNNSNNVTTLGKPHVCRVPGGGVVISGSRHVGADDGDITLGNRHVYGSDDGGGYFSESNDKRARGCHGGATGGGGRSAKTAAFGMVPRCQVEGCHVALVNAKEYHRRHRVCDMHSKAPKVVVLGLEQRFCQQCSRFHVVSEFDDSKRSCRRRLAGHNERRRKSSHLSVTRSSRQGCALSLLSFGSSDADLSTRCSAALLELIAENRAALMTRQQEEHVYVVGHHDDDAVDEEEQEFVESNYFPQHMFFQTQ</sequence>
<evidence type="ECO:0000313" key="11">
    <source>
        <dbReference type="Proteomes" id="UP000087766"/>
    </source>
</evidence>
<gene>
    <name evidence="12" type="primary">LOC106773232</name>
</gene>
<dbReference type="InterPro" id="IPR044817">
    <property type="entry name" value="SBP-like"/>
</dbReference>
<dbReference type="PANTHER" id="PTHR31251:SF180">
    <property type="entry name" value="SBP-TYPE DOMAIN-CONTAINING PROTEIN"/>
    <property type="match status" value="1"/>
</dbReference>
<keyword evidence="4" id="KW-0862">Zinc</keyword>
<evidence type="ECO:0000259" key="10">
    <source>
        <dbReference type="PROSITE" id="PS51141"/>
    </source>
</evidence>
<keyword evidence="2" id="KW-0479">Metal-binding</keyword>
<evidence type="ECO:0000256" key="9">
    <source>
        <dbReference type="PROSITE-ProRule" id="PRU00470"/>
    </source>
</evidence>
<dbReference type="KEGG" id="vra:106773232"/>
<dbReference type="STRING" id="3916.A0A1S3VAQ5"/>
<organism evidence="11 12">
    <name type="scientific">Vigna radiata var. radiata</name>
    <name type="common">Mung bean</name>
    <name type="synonym">Phaseolus aureus</name>
    <dbReference type="NCBI Taxonomy" id="3916"/>
    <lineage>
        <taxon>Eukaryota</taxon>
        <taxon>Viridiplantae</taxon>
        <taxon>Streptophyta</taxon>
        <taxon>Embryophyta</taxon>
        <taxon>Tracheophyta</taxon>
        <taxon>Spermatophyta</taxon>
        <taxon>Magnoliopsida</taxon>
        <taxon>eudicotyledons</taxon>
        <taxon>Gunneridae</taxon>
        <taxon>Pentapetalae</taxon>
        <taxon>rosids</taxon>
        <taxon>fabids</taxon>
        <taxon>Fabales</taxon>
        <taxon>Fabaceae</taxon>
        <taxon>Papilionoideae</taxon>
        <taxon>50 kb inversion clade</taxon>
        <taxon>NPAAA clade</taxon>
        <taxon>indigoferoid/millettioid clade</taxon>
        <taxon>Phaseoleae</taxon>
        <taxon>Vigna</taxon>
    </lineage>
</organism>
<dbReference type="Proteomes" id="UP000087766">
    <property type="component" value="Chromosome 9"/>
</dbReference>
<feature type="domain" description="SBP-type" evidence="10">
    <location>
        <begin position="176"/>
        <end position="253"/>
    </location>
</feature>
<dbReference type="Gene3D" id="4.10.1100.10">
    <property type="entry name" value="Transcription factor, SBP-box domain"/>
    <property type="match status" value="1"/>
</dbReference>
<reference evidence="11" key="1">
    <citation type="journal article" date="2014" name="Nat. Commun.">
        <title>Genome sequence of mungbean and insights into evolution within Vigna species.</title>
        <authorList>
            <person name="Kang Y.J."/>
            <person name="Kim S.K."/>
            <person name="Kim M.Y."/>
            <person name="Lestari P."/>
            <person name="Kim K.H."/>
            <person name="Ha B.K."/>
            <person name="Jun T.H."/>
            <person name="Hwang W.J."/>
            <person name="Lee T."/>
            <person name="Lee J."/>
            <person name="Shim S."/>
            <person name="Yoon M.Y."/>
            <person name="Jang Y.E."/>
            <person name="Han K.S."/>
            <person name="Taeprayoon P."/>
            <person name="Yoon N."/>
            <person name="Somta P."/>
            <person name="Tanya P."/>
            <person name="Kim K.S."/>
            <person name="Gwag J.G."/>
            <person name="Moon J.K."/>
            <person name="Lee Y.H."/>
            <person name="Park B.S."/>
            <person name="Bombarely A."/>
            <person name="Doyle J.J."/>
            <person name="Jackson S.A."/>
            <person name="Schafleitner R."/>
            <person name="Srinives P."/>
            <person name="Varshney R.K."/>
            <person name="Lee S.H."/>
        </authorList>
    </citation>
    <scope>NUCLEOTIDE SEQUENCE [LARGE SCALE GENOMIC DNA]</scope>
    <source>
        <strain evidence="11">cv. VC1973A</strain>
    </source>
</reference>
<dbReference type="GeneID" id="106773232"/>
<evidence type="ECO:0000256" key="7">
    <source>
        <dbReference type="ARBA" id="ARBA00023163"/>
    </source>
</evidence>
<dbReference type="OrthoDB" id="514967at2759"/>
<proteinExistence type="predicted"/>
<keyword evidence="8" id="KW-0539">Nucleus</keyword>
<accession>A0A1S3VAQ5</accession>
<evidence type="ECO:0000256" key="4">
    <source>
        <dbReference type="ARBA" id="ARBA00022833"/>
    </source>
</evidence>
<dbReference type="SUPFAM" id="SSF103612">
    <property type="entry name" value="SBT domain"/>
    <property type="match status" value="1"/>
</dbReference>
<dbReference type="PANTHER" id="PTHR31251">
    <property type="entry name" value="SQUAMOSA PROMOTER-BINDING-LIKE PROTEIN 4"/>
    <property type="match status" value="1"/>
</dbReference>
<dbReference type="PROSITE" id="PS51141">
    <property type="entry name" value="ZF_SBP"/>
    <property type="match status" value="1"/>
</dbReference>
<dbReference type="GO" id="GO:0003677">
    <property type="term" value="F:DNA binding"/>
    <property type="evidence" value="ECO:0007669"/>
    <property type="project" value="UniProtKB-KW"/>
</dbReference>
<evidence type="ECO:0000313" key="12">
    <source>
        <dbReference type="RefSeq" id="XP_014515428.1"/>
    </source>
</evidence>
<dbReference type="AlphaFoldDB" id="A0A1S3VAQ5"/>
<keyword evidence="11" id="KW-1185">Reference proteome</keyword>
<evidence type="ECO:0000256" key="1">
    <source>
        <dbReference type="ARBA" id="ARBA00004123"/>
    </source>
</evidence>
<evidence type="ECO:0000256" key="3">
    <source>
        <dbReference type="ARBA" id="ARBA00022771"/>
    </source>
</evidence>
<evidence type="ECO:0000256" key="8">
    <source>
        <dbReference type="ARBA" id="ARBA00023242"/>
    </source>
</evidence>
<keyword evidence="5" id="KW-0805">Transcription regulation</keyword>
<name>A0A1S3VAQ5_VIGRR</name>
<comment type="subcellular location">
    <subcellularLocation>
        <location evidence="1">Nucleus</location>
    </subcellularLocation>
</comment>
<evidence type="ECO:0000256" key="2">
    <source>
        <dbReference type="ARBA" id="ARBA00022723"/>
    </source>
</evidence>
<evidence type="ECO:0000256" key="5">
    <source>
        <dbReference type="ARBA" id="ARBA00023015"/>
    </source>
</evidence>
<keyword evidence="6" id="KW-0238">DNA-binding</keyword>
<dbReference type="FunFam" id="4.10.1100.10:FF:000001">
    <property type="entry name" value="Squamosa promoter-binding-like protein 14"/>
    <property type="match status" value="1"/>
</dbReference>
<dbReference type="Pfam" id="PF03110">
    <property type="entry name" value="SBP"/>
    <property type="match status" value="1"/>
</dbReference>
<dbReference type="InterPro" id="IPR036893">
    <property type="entry name" value="SBP_sf"/>
</dbReference>
<dbReference type="InterPro" id="IPR004333">
    <property type="entry name" value="SBP_dom"/>
</dbReference>
<protein>
    <submittedName>
        <fullName evidence="12">Squamosa promoter-binding-like protein 7 isoform X1</fullName>
    </submittedName>
</protein>
<keyword evidence="7" id="KW-0804">Transcription</keyword>
<dbReference type="GO" id="GO:0005634">
    <property type="term" value="C:nucleus"/>
    <property type="evidence" value="ECO:0007669"/>
    <property type="project" value="UniProtKB-SubCell"/>
</dbReference>
<dbReference type="GO" id="GO:0008270">
    <property type="term" value="F:zinc ion binding"/>
    <property type="evidence" value="ECO:0007669"/>
    <property type="project" value="UniProtKB-KW"/>
</dbReference>